<dbReference type="Proteomes" id="UP000239415">
    <property type="component" value="Unassembled WGS sequence"/>
</dbReference>
<dbReference type="PANTHER" id="PTHR39290">
    <property type="entry name" value="C3H1-TYPE DOMAIN-CONTAINING PROTEIN-RELATED"/>
    <property type="match status" value="1"/>
</dbReference>
<reference evidence="1 2" key="1">
    <citation type="submission" date="2018-03" db="EMBL/GenBank/DDBJ databases">
        <title>Genomic Encyclopedia of Archaeal and Bacterial Type Strains, Phase II (KMG-II): from individual species to whole genera.</title>
        <authorList>
            <person name="Goeker M."/>
        </authorList>
    </citation>
    <scope>NUCLEOTIDE SEQUENCE [LARGE SCALE GENOMIC DNA]</scope>
    <source>
        <strain evidence="1 2">DSM 43146</strain>
    </source>
</reference>
<dbReference type="EMBL" id="PVMZ01000042">
    <property type="protein sequence ID" value="PRX07400.1"/>
    <property type="molecule type" value="Genomic_DNA"/>
</dbReference>
<proteinExistence type="predicted"/>
<dbReference type="AlphaFoldDB" id="A0A2T0JIJ2"/>
<protein>
    <submittedName>
        <fullName evidence="1">Uncharacterized protein</fullName>
    </submittedName>
</protein>
<comment type="caution">
    <text evidence="1">The sequence shown here is derived from an EMBL/GenBank/DDBJ whole genome shotgun (WGS) entry which is preliminary data.</text>
</comment>
<evidence type="ECO:0000313" key="2">
    <source>
        <dbReference type="Proteomes" id="UP000239415"/>
    </source>
</evidence>
<organism evidence="1 2">
    <name type="scientific">Actinoplanes italicus</name>
    <dbReference type="NCBI Taxonomy" id="113567"/>
    <lineage>
        <taxon>Bacteria</taxon>
        <taxon>Bacillati</taxon>
        <taxon>Actinomycetota</taxon>
        <taxon>Actinomycetes</taxon>
        <taxon>Micromonosporales</taxon>
        <taxon>Micromonosporaceae</taxon>
        <taxon>Actinoplanes</taxon>
    </lineage>
</organism>
<dbReference type="OrthoDB" id="4123298at2"/>
<accession>A0A2T0JIJ2</accession>
<dbReference type="PANTHER" id="PTHR39290:SF6">
    <property type="entry name" value="S-ADENOSYL-L-METHIONINE-DEPENDENT METHYLTRANSFERASES SUPERFAMILY PROTEIN"/>
    <property type="match status" value="1"/>
</dbReference>
<sequence length="207" mass="22888">MSAPTTYANPYWDKVKDSVTIDHWDKNPVVGGIGMLDKFTARHDLVSEYAWTITDPATVAFVVEHCGPQVVDPLAGSGYWAWLLGQHGIDVAASDLKPGASQWHSHGVHLPVVNEEGPIAVRATGPERTLLLSWPPYSDPIGARLVQVYRGDRIVYIGEGPYGCCGDDDMWERLESGWTEVASHRPVQWHGLRDWVTVYERAGGVAR</sequence>
<gene>
    <name evidence="1" type="ORF">CLV67_14275</name>
</gene>
<dbReference type="RefSeq" id="WP_106330961.1">
    <property type="nucleotide sequence ID" value="NZ_BOMO01000163.1"/>
</dbReference>
<keyword evidence="2" id="KW-1185">Reference proteome</keyword>
<evidence type="ECO:0000313" key="1">
    <source>
        <dbReference type="EMBL" id="PRX07400.1"/>
    </source>
</evidence>
<name>A0A2T0JIJ2_9ACTN</name>